<dbReference type="PROSITE" id="PS50038">
    <property type="entry name" value="FZ"/>
    <property type="match status" value="1"/>
</dbReference>
<dbReference type="Pfam" id="PF01392">
    <property type="entry name" value="Fz"/>
    <property type="match status" value="1"/>
</dbReference>
<keyword evidence="9 14" id="KW-0472">Membrane</keyword>
<evidence type="ECO:0000256" key="6">
    <source>
        <dbReference type="ARBA" id="ARBA00022692"/>
    </source>
</evidence>
<feature type="chain" id="PRO_5036988179" evidence="15">
    <location>
        <begin position="19"/>
        <end position="620"/>
    </location>
</feature>
<comment type="caution">
    <text evidence="13">Lacks conserved residue(s) required for the propagation of feature annotation.</text>
</comment>
<reference evidence="18" key="2">
    <citation type="journal article" date="2022" name="Res Sq">
        <title>Comparative Genomics Reveals Insights into the Divergent Evolution of Astigmatic Mites and Household Pest Adaptations.</title>
        <authorList>
            <person name="Xiong Q."/>
            <person name="Wan A.T.-Y."/>
            <person name="Liu X.-Y."/>
            <person name="Fung C.S.-H."/>
            <person name="Xiao X."/>
            <person name="Malainual N."/>
            <person name="Hou J."/>
            <person name="Wang L."/>
            <person name="Wang M."/>
            <person name="Yang K."/>
            <person name="Cui Y."/>
            <person name="Leung E."/>
            <person name="Nong W."/>
            <person name="Shin S.-K."/>
            <person name="Au S."/>
            <person name="Jeong K.Y."/>
            <person name="Chew F.T."/>
            <person name="Hui J."/>
            <person name="Leung T.F."/>
            <person name="Tungtrongchitr A."/>
            <person name="Zhong N."/>
            <person name="Liu Z."/>
            <person name="Tsui S."/>
        </authorList>
    </citation>
    <scope>NUCLEOTIDE SEQUENCE</scope>
    <source>
        <strain evidence="18">Derf</strain>
        <tissue evidence="18">Whole organism</tissue>
    </source>
</reference>
<dbReference type="PANTHER" id="PTHR11309:SF47">
    <property type="entry name" value="FRIZZLED"/>
    <property type="match status" value="1"/>
</dbReference>
<dbReference type="PRINTS" id="PR00489">
    <property type="entry name" value="FRIZZLED"/>
</dbReference>
<evidence type="ECO:0000259" key="17">
    <source>
        <dbReference type="PROSITE" id="PS50261"/>
    </source>
</evidence>
<evidence type="ECO:0000256" key="10">
    <source>
        <dbReference type="ARBA" id="ARBA00023157"/>
    </source>
</evidence>
<gene>
    <name evidence="18" type="primary">FZD7</name>
    <name evidence="18" type="ORF">DERF_015982</name>
</gene>
<evidence type="ECO:0000256" key="3">
    <source>
        <dbReference type="ARBA" id="ARBA00022473"/>
    </source>
</evidence>
<proteinExistence type="inferred from homology"/>
<dbReference type="Gene3D" id="1.20.1070.10">
    <property type="entry name" value="Rhodopsin 7-helix transmembrane proteins"/>
    <property type="match status" value="1"/>
</dbReference>
<dbReference type="GO" id="GO:0035567">
    <property type="term" value="P:non-canonical Wnt signaling pathway"/>
    <property type="evidence" value="ECO:0007669"/>
    <property type="project" value="TreeGrafter"/>
</dbReference>
<keyword evidence="4" id="KW-1003">Cell membrane</keyword>
<evidence type="ECO:0000256" key="2">
    <source>
        <dbReference type="ARBA" id="ARBA00008077"/>
    </source>
</evidence>
<feature type="signal peptide" evidence="15">
    <location>
        <begin position="1"/>
        <end position="18"/>
    </location>
</feature>
<accession>A0A922HKF2</accession>
<keyword evidence="10 13" id="KW-1015">Disulfide bond</keyword>
<dbReference type="Proteomes" id="UP000790347">
    <property type="component" value="Unassembled WGS sequence"/>
</dbReference>
<dbReference type="SMART" id="SM01330">
    <property type="entry name" value="Frizzled"/>
    <property type="match status" value="1"/>
</dbReference>
<feature type="transmembrane region" description="Helical" evidence="14">
    <location>
        <begin position="485"/>
        <end position="510"/>
    </location>
</feature>
<protein>
    <submittedName>
        <fullName evidence="18">Frizzled-7</fullName>
    </submittedName>
</protein>
<dbReference type="PANTHER" id="PTHR11309">
    <property type="entry name" value="FRIZZLED"/>
    <property type="match status" value="1"/>
</dbReference>
<keyword evidence="5" id="KW-0879">Wnt signaling pathway</keyword>
<comment type="subcellular location">
    <subcellularLocation>
        <location evidence="1">Cell membrane</location>
        <topology evidence="1">Multi-pass membrane protein</topology>
    </subcellularLocation>
</comment>
<feature type="domain" description="G-protein coupled receptors family 2 profile 2" evidence="17">
    <location>
        <begin position="265"/>
        <end position="596"/>
    </location>
</feature>
<feature type="disulfide bond" evidence="13">
    <location>
        <begin position="34"/>
        <end position="95"/>
    </location>
</feature>
<dbReference type="GO" id="GO:0042813">
    <property type="term" value="F:Wnt receptor activity"/>
    <property type="evidence" value="ECO:0007669"/>
    <property type="project" value="TreeGrafter"/>
</dbReference>
<evidence type="ECO:0000256" key="4">
    <source>
        <dbReference type="ARBA" id="ARBA00022475"/>
    </source>
</evidence>
<dbReference type="InterPro" id="IPR015526">
    <property type="entry name" value="Frizzled/SFRP"/>
</dbReference>
<feature type="transmembrane region" description="Helical" evidence="14">
    <location>
        <begin position="362"/>
        <end position="386"/>
    </location>
</feature>
<evidence type="ECO:0000256" key="15">
    <source>
        <dbReference type="SAM" id="SignalP"/>
    </source>
</evidence>
<dbReference type="SMART" id="SM00063">
    <property type="entry name" value="FRI"/>
    <property type="match status" value="1"/>
</dbReference>
<dbReference type="GO" id="GO:0060070">
    <property type="term" value="P:canonical Wnt signaling pathway"/>
    <property type="evidence" value="ECO:0007669"/>
    <property type="project" value="TreeGrafter"/>
</dbReference>
<dbReference type="InterPro" id="IPR020067">
    <property type="entry name" value="Frizzled_dom"/>
</dbReference>
<evidence type="ECO:0000259" key="16">
    <source>
        <dbReference type="PROSITE" id="PS50038"/>
    </source>
</evidence>
<organism evidence="18 19">
    <name type="scientific">Dermatophagoides farinae</name>
    <name type="common">American house dust mite</name>
    <dbReference type="NCBI Taxonomy" id="6954"/>
    <lineage>
        <taxon>Eukaryota</taxon>
        <taxon>Metazoa</taxon>
        <taxon>Ecdysozoa</taxon>
        <taxon>Arthropoda</taxon>
        <taxon>Chelicerata</taxon>
        <taxon>Arachnida</taxon>
        <taxon>Acari</taxon>
        <taxon>Acariformes</taxon>
        <taxon>Sarcoptiformes</taxon>
        <taxon>Astigmata</taxon>
        <taxon>Psoroptidia</taxon>
        <taxon>Analgoidea</taxon>
        <taxon>Pyroglyphidae</taxon>
        <taxon>Dermatophagoidinae</taxon>
        <taxon>Dermatophagoides</taxon>
    </lineage>
</organism>
<evidence type="ECO:0000256" key="13">
    <source>
        <dbReference type="PROSITE-ProRule" id="PRU00090"/>
    </source>
</evidence>
<keyword evidence="7 15" id="KW-0732">Signal</keyword>
<keyword evidence="6 14" id="KW-0812">Transmembrane</keyword>
<dbReference type="InterPro" id="IPR036790">
    <property type="entry name" value="Frizzled_dom_sf"/>
</dbReference>
<keyword evidence="8 14" id="KW-1133">Transmembrane helix</keyword>
<dbReference type="InterPro" id="IPR017981">
    <property type="entry name" value="GPCR_2-like_7TM"/>
</dbReference>
<dbReference type="PROSITE" id="PS50261">
    <property type="entry name" value="G_PROTEIN_RECEP_F2_4"/>
    <property type="match status" value="1"/>
</dbReference>
<dbReference type="GO" id="GO:0017147">
    <property type="term" value="F:Wnt-protein binding"/>
    <property type="evidence" value="ECO:0007669"/>
    <property type="project" value="TreeGrafter"/>
</dbReference>
<feature type="transmembrane region" description="Helical" evidence="14">
    <location>
        <begin position="567"/>
        <end position="589"/>
    </location>
</feature>
<dbReference type="EMBL" id="ASGP02000009">
    <property type="protein sequence ID" value="KAH9491250.1"/>
    <property type="molecule type" value="Genomic_DNA"/>
</dbReference>
<evidence type="ECO:0000256" key="8">
    <source>
        <dbReference type="ARBA" id="ARBA00022989"/>
    </source>
</evidence>
<comment type="similarity">
    <text evidence="2">Belongs to the G-protein coupled receptor Fz/Smo family.</text>
</comment>
<keyword evidence="12" id="KW-0325">Glycoprotein</keyword>
<feature type="disulfide bond" evidence="13">
    <location>
        <begin position="42"/>
        <end position="88"/>
    </location>
</feature>
<keyword evidence="11" id="KW-0675">Receptor</keyword>
<keyword evidence="3" id="KW-0217">Developmental protein</keyword>
<feature type="transmembrane region" description="Helical" evidence="14">
    <location>
        <begin position="438"/>
        <end position="464"/>
    </location>
</feature>
<dbReference type="Pfam" id="PF01534">
    <property type="entry name" value="Frizzled"/>
    <property type="match status" value="1"/>
</dbReference>
<evidence type="ECO:0000256" key="7">
    <source>
        <dbReference type="ARBA" id="ARBA00022729"/>
    </source>
</evidence>
<feature type="transmembrane region" description="Helical" evidence="14">
    <location>
        <begin position="398"/>
        <end position="418"/>
    </location>
</feature>
<comment type="caution">
    <text evidence="18">The sequence shown here is derived from an EMBL/GenBank/DDBJ whole genome shotgun (WGS) entry which is preliminary data.</text>
</comment>
<evidence type="ECO:0000256" key="14">
    <source>
        <dbReference type="SAM" id="Phobius"/>
    </source>
</evidence>
<dbReference type="SUPFAM" id="SSF63501">
    <property type="entry name" value="Frizzled cysteine-rich domain"/>
    <property type="match status" value="1"/>
</dbReference>
<reference evidence="18" key="1">
    <citation type="submission" date="2013-05" db="EMBL/GenBank/DDBJ databases">
        <authorList>
            <person name="Yim A.K.Y."/>
            <person name="Chan T.F."/>
            <person name="Ji K.M."/>
            <person name="Liu X.Y."/>
            <person name="Zhou J.W."/>
            <person name="Li R.Q."/>
            <person name="Yang K.Y."/>
            <person name="Li J."/>
            <person name="Li M."/>
            <person name="Law P.T.W."/>
            <person name="Wu Y.L."/>
            <person name="Cai Z.L."/>
            <person name="Qin H."/>
            <person name="Bao Y."/>
            <person name="Leung R.K.K."/>
            <person name="Ng P.K.S."/>
            <person name="Zou J."/>
            <person name="Zhong X.J."/>
            <person name="Ran P.X."/>
            <person name="Zhong N.S."/>
            <person name="Liu Z.G."/>
            <person name="Tsui S.K.W."/>
        </authorList>
    </citation>
    <scope>NUCLEOTIDE SEQUENCE</scope>
    <source>
        <strain evidence="18">Derf</strain>
        <tissue evidence="18">Whole organism</tissue>
    </source>
</reference>
<evidence type="ECO:0000256" key="12">
    <source>
        <dbReference type="ARBA" id="ARBA00023180"/>
    </source>
</evidence>
<name>A0A922HKF2_DERFA</name>
<feature type="transmembrane region" description="Helical" evidence="14">
    <location>
        <begin position="267"/>
        <end position="289"/>
    </location>
</feature>
<evidence type="ECO:0000256" key="1">
    <source>
        <dbReference type="ARBA" id="ARBA00004651"/>
    </source>
</evidence>
<feature type="disulfide bond" evidence="13">
    <location>
        <begin position="109"/>
        <end position="133"/>
    </location>
</feature>
<dbReference type="GO" id="GO:0005886">
    <property type="term" value="C:plasma membrane"/>
    <property type="evidence" value="ECO:0007669"/>
    <property type="project" value="UniProtKB-SubCell"/>
</dbReference>
<evidence type="ECO:0000256" key="9">
    <source>
        <dbReference type="ARBA" id="ARBA00023136"/>
    </source>
</evidence>
<keyword evidence="19" id="KW-1185">Reference proteome</keyword>
<dbReference type="InterPro" id="IPR000539">
    <property type="entry name" value="Frizzled/Smoothened_7TM"/>
</dbReference>
<evidence type="ECO:0000313" key="19">
    <source>
        <dbReference type="Proteomes" id="UP000790347"/>
    </source>
</evidence>
<feature type="domain" description="FZ" evidence="16">
    <location>
        <begin position="34"/>
        <end position="147"/>
    </location>
</feature>
<sequence>MKCLKIFIFLSFISNMTCIIEHVEDEPVTLPESCEPIIIPMCKDIKYNQTMFPNILGHINQESAKDEVHQYLPLVKINCSPHLQIFLCSIYVPVCNVLETPLKPCRSLCISARKGCDVLMEQFGFRWPEHLDCAKFPKSDQELCFGENNDHHHHHNNNNHNEPNEMIDTHFPSNPMDINSWYNHGIIGKHGNSHHNHPHYQQHPYGSSMSNMTYRYHHQLPFKCPLNFVVPSGMDYVFRIQGKEHKDCGMPCDGLLFDSKERHLIRIWTGMWAIFCVISTLFTILTFLIEPRRFEYPERAIIFLSMCYFFIGIVFIFGFLLDDSVACNQPFPQPNGHTNVQMIRTISQGNKNEKCTLLFMTLYFFLISNSIWWIILTISWFLSACLQWGNEAIESNAHYFHLFSWTIPAIMTIFVLAMNKVEGDILTGVCFVGIWNPFYMIIFVLIPIAILLLLGFIFLVSGFISLLHIRTTMKSKRNLEKFDKFMLKIGFFSILYLIPSCTMLVCYYYEQNNIDSFLLSWLQDVCSRFDYGIPCPNFISNNPSPSSSSSSATTTDNHIVQPVKPKLIIYLAKYLSFLMPGIISGFWIWSEKTVSSWNRIIRRFCCIMNKQRQQQFDDYV</sequence>
<dbReference type="Gene3D" id="1.10.2000.10">
    <property type="entry name" value="Frizzled cysteine-rich domain"/>
    <property type="match status" value="1"/>
</dbReference>
<feature type="transmembrane region" description="Helical" evidence="14">
    <location>
        <begin position="301"/>
        <end position="321"/>
    </location>
</feature>
<evidence type="ECO:0000313" key="18">
    <source>
        <dbReference type="EMBL" id="KAH9491250.1"/>
    </source>
</evidence>
<evidence type="ECO:0000256" key="11">
    <source>
        <dbReference type="ARBA" id="ARBA00023170"/>
    </source>
</evidence>
<dbReference type="FunFam" id="1.10.2000.10:FF:000016">
    <property type="entry name" value="Frizzled"/>
    <property type="match status" value="1"/>
</dbReference>
<dbReference type="AlphaFoldDB" id="A0A922HKF2"/>
<evidence type="ECO:0000256" key="5">
    <source>
        <dbReference type="ARBA" id="ARBA00022687"/>
    </source>
</evidence>